<sequence length="72" mass="7840">MIDVSQNLYVNGKGFVFDYCAGLTYTLNPAGVSVLRELVEGAPVAKISRSLENQYGISHKTATGDIDDFLQQ</sequence>
<proteinExistence type="predicted"/>
<dbReference type="EMBL" id="BARW01024612">
    <property type="protein sequence ID" value="GAI93909.1"/>
    <property type="molecule type" value="Genomic_DNA"/>
</dbReference>
<comment type="caution">
    <text evidence="1">The sequence shown here is derived from an EMBL/GenBank/DDBJ whole genome shotgun (WGS) entry which is preliminary data.</text>
</comment>
<dbReference type="InterPro" id="IPR008792">
    <property type="entry name" value="PQQD"/>
</dbReference>
<dbReference type="Pfam" id="PF05402">
    <property type="entry name" value="PqqD"/>
    <property type="match status" value="1"/>
</dbReference>
<gene>
    <name evidence="1" type="ORF">S12H4_40543</name>
</gene>
<dbReference type="Gene3D" id="1.10.10.1150">
    <property type="entry name" value="Coenzyme PQQ synthesis protein D (PqqD)"/>
    <property type="match status" value="1"/>
</dbReference>
<organism evidence="1">
    <name type="scientific">marine sediment metagenome</name>
    <dbReference type="NCBI Taxonomy" id="412755"/>
    <lineage>
        <taxon>unclassified sequences</taxon>
        <taxon>metagenomes</taxon>
        <taxon>ecological metagenomes</taxon>
    </lineage>
</organism>
<name>X1UNH5_9ZZZZ</name>
<reference evidence="1" key="1">
    <citation type="journal article" date="2014" name="Front. Microbiol.">
        <title>High frequency of phylogenetically diverse reductive dehalogenase-homologous genes in deep subseafloor sedimentary metagenomes.</title>
        <authorList>
            <person name="Kawai M."/>
            <person name="Futagami T."/>
            <person name="Toyoda A."/>
            <person name="Takaki Y."/>
            <person name="Nishi S."/>
            <person name="Hori S."/>
            <person name="Arai W."/>
            <person name="Tsubouchi T."/>
            <person name="Morono Y."/>
            <person name="Uchiyama I."/>
            <person name="Ito T."/>
            <person name="Fujiyama A."/>
            <person name="Inagaki F."/>
            <person name="Takami H."/>
        </authorList>
    </citation>
    <scope>NUCLEOTIDE SEQUENCE</scope>
    <source>
        <strain evidence="1">Expedition CK06-06</strain>
    </source>
</reference>
<evidence type="ECO:0008006" key="2">
    <source>
        <dbReference type="Google" id="ProtNLM"/>
    </source>
</evidence>
<evidence type="ECO:0000313" key="1">
    <source>
        <dbReference type="EMBL" id="GAI93909.1"/>
    </source>
</evidence>
<dbReference type="InterPro" id="IPR041881">
    <property type="entry name" value="PqqD_sf"/>
</dbReference>
<accession>X1UNH5</accession>
<feature type="non-terminal residue" evidence="1">
    <location>
        <position position="72"/>
    </location>
</feature>
<protein>
    <recommendedName>
        <fullName evidence="2">PqqD family protein</fullName>
    </recommendedName>
</protein>
<dbReference type="AlphaFoldDB" id="X1UNH5"/>